<evidence type="ECO:0000313" key="6">
    <source>
        <dbReference type="EMBL" id="MBA4464603.1"/>
    </source>
</evidence>
<dbReference type="PANTHER" id="PTHR43600">
    <property type="entry name" value="COENZYME F420 HYDROGENASE, SUBUNIT ALPHA"/>
    <property type="match status" value="1"/>
</dbReference>
<dbReference type="Proteomes" id="UP000538075">
    <property type="component" value="Unassembled WGS sequence"/>
</dbReference>
<keyword evidence="5" id="KW-0560">Oxidoreductase</keyword>
<evidence type="ECO:0000313" key="7">
    <source>
        <dbReference type="Proteomes" id="UP000538075"/>
    </source>
</evidence>
<keyword evidence="4" id="KW-0479">Metal-binding</keyword>
<dbReference type="Gene3D" id="1.10.645.10">
    <property type="entry name" value="Cytochrome-c3 Hydrogenase, chain B"/>
    <property type="match status" value="1"/>
</dbReference>
<name>A0A838WPE3_9CYAN</name>
<proteinExistence type="inferred from homology"/>
<accession>A0A838WPE3</accession>
<protein>
    <submittedName>
        <fullName evidence="6">Ni/Fe hydrogenase subunit alpha</fullName>
    </submittedName>
</protein>
<dbReference type="GO" id="GO:0016491">
    <property type="term" value="F:oxidoreductase activity"/>
    <property type="evidence" value="ECO:0007669"/>
    <property type="project" value="UniProtKB-KW"/>
</dbReference>
<keyword evidence="3" id="KW-0533">Nickel</keyword>
<evidence type="ECO:0000256" key="4">
    <source>
        <dbReference type="ARBA" id="ARBA00022723"/>
    </source>
</evidence>
<comment type="caution">
    <text evidence="6">The sequence shown here is derived from an EMBL/GenBank/DDBJ whole genome shotgun (WGS) entry which is preliminary data.</text>
</comment>
<comment type="cofactor">
    <cofactor evidence="1">
        <name>Ni(2+)</name>
        <dbReference type="ChEBI" id="CHEBI:49786"/>
    </cofactor>
</comment>
<sequence>MKKIVIDPVTRIEGHAKISIYLDDEGHVDDARFHVTEFRGFEKFCVGRPFAEMPGITARICGICPVSHLLASAK</sequence>
<evidence type="ECO:0000256" key="1">
    <source>
        <dbReference type="ARBA" id="ARBA00001967"/>
    </source>
</evidence>
<dbReference type="AlphaFoldDB" id="A0A838WPE3"/>
<evidence type="ECO:0000256" key="3">
    <source>
        <dbReference type="ARBA" id="ARBA00022596"/>
    </source>
</evidence>
<comment type="similarity">
    <text evidence="2">Belongs to the [NiFe]/[NiFeSe] hydrogenase large subunit family.</text>
</comment>
<dbReference type="EMBL" id="VDFG01000094">
    <property type="protein sequence ID" value="MBA4464603.1"/>
    <property type="molecule type" value="Genomic_DNA"/>
</dbReference>
<organism evidence="6 7">
    <name type="scientific">Cylindrospermopsis raciborskii CS-506_A</name>
    <dbReference type="NCBI Taxonomy" id="2585140"/>
    <lineage>
        <taxon>Bacteria</taxon>
        <taxon>Bacillati</taxon>
        <taxon>Cyanobacteriota</taxon>
        <taxon>Cyanophyceae</taxon>
        <taxon>Nostocales</taxon>
        <taxon>Aphanizomenonaceae</taxon>
        <taxon>Cylindrospermopsis</taxon>
    </lineage>
</organism>
<feature type="non-terminal residue" evidence="6">
    <location>
        <position position="74"/>
    </location>
</feature>
<gene>
    <name evidence="6" type="ORF">FHK98_01455</name>
</gene>
<dbReference type="SUPFAM" id="SSF56762">
    <property type="entry name" value="HydB/Nqo4-like"/>
    <property type="match status" value="1"/>
</dbReference>
<evidence type="ECO:0000256" key="5">
    <source>
        <dbReference type="ARBA" id="ARBA00023002"/>
    </source>
</evidence>
<dbReference type="InterPro" id="IPR029014">
    <property type="entry name" value="NiFe-Hase_large"/>
</dbReference>
<dbReference type="GO" id="GO:0046872">
    <property type="term" value="F:metal ion binding"/>
    <property type="evidence" value="ECO:0007669"/>
    <property type="project" value="UniProtKB-KW"/>
</dbReference>
<evidence type="ECO:0000256" key="2">
    <source>
        <dbReference type="ARBA" id="ARBA00009292"/>
    </source>
</evidence>
<reference evidence="6 7" key="1">
    <citation type="journal article" date="2020" name="J. Appl. Phycol.">
        <title>Morphological changes and genome evolution in Raphidiopsis raciborskii CS-506 after 23 years in culture.</title>
        <authorList>
            <person name="Willis A."/>
            <person name="Bent S.J."/>
            <person name="Jameson I.D."/>
        </authorList>
    </citation>
    <scope>NUCLEOTIDE SEQUENCE [LARGE SCALE GENOMIC DNA]</scope>
    <source>
        <strain evidence="6 7">CS-506_A</strain>
    </source>
</reference>
<dbReference type="PANTHER" id="PTHR43600:SF2">
    <property type="entry name" value="F420-NON-REDUCING HYDROGENASE VHU SUBUNIT A"/>
    <property type="match status" value="1"/>
</dbReference>